<dbReference type="Pfam" id="PF14175">
    <property type="entry name" value="YaaC"/>
    <property type="match status" value="1"/>
</dbReference>
<sequence length="130" mass="14572">MKNGLEVWAGDDGHSSSSSRENLLTLEAGVRFVLRRAYAPWPEPDRSRLVYANAPGVQAFYTQGKVFWDAAQEARELPVRYLLCYTAAHNRGKVRILFADPHYPRGRSDLTHGLSLRSGRREAGELSGEV</sequence>
<evidence type="ECO:0000313" key="2">
    <source>
        <dbReference type="EMBL" id="PTQ53412.1"/>
    </source>
</evidence>
<feature type="region of interest" description="Disordered" evidence="1">
    <location>
        <begin position="1"/>
        <end position="20"/>
    </location>
</feature>
<reference evidence="2 3" key="1">
    <citation type="submission" date="2017-08" db="EMBL/GenBank/DDBJ databases">
        <title>Burning lignite coal seam in the remote Altai Mountains harbors a hydrogen-driven thermophilic microbial community.</title>
        <authorList>
            <person name="Kadnikov V.V."/>
            <person name="Mardanov A.V."/>
            <person name="Ivasenko D."/>
            <person name="Beletsky A.V."/>
            <person name="Karnachuk O.V."/>
            <person name="Ravin N.V."/>
        </authorList>
    </citation>
    <scope>NUCLEOTIDE SEQUENCE [LARGE SCALE GENOMIC DNA]</scope>
    <source>
        <strain evidence="2">AL31</strain>
    </source>
</reference>
<accession>A0A2T5GB71</accession>
<dbReference type="InterPro" id="IPR026988">
    <property type="entry name" value="YaaC-like"/>
</dbReference>
<evidence type="ECO:0000256" key="1">
    <source>
        <dbReference type="SAM" id="MobiDB-lite"/>
    </source>
</evidence>
<organism evidence="2 3">
    <name type="scientific">Brockia lithotrophica</name>
    <dbReference type="NCBI Taxonomy" id="933949"/>
    <lineage>
        <taxon>Bacteria</taxon>
        <taxon>Bacillati</taxon>
        <taxon>Bacillota</taxon>
        <taxon>Bacilli</taxon>
        <taxon>Bacillales</taxon>
        <taxon>Bacillales Family X. Incertae Sedis</taxon>
        <taxon>Brockia</taxon>
    </lineage>
</organism>
<comment type="caution">
    <text evidence="2">The sequence shown here is derived from an EMBL/GenBank/DDBJ whole genome shotgun (WGS) entry which is preliminary data.</text>
</comment>
<dbReference type="AlphaFoldDB" id="A0A2T5GB71"/>
<proteinExistence type="predicted"/>
<dbReference type="EMBL" id="PEBW01000001">
    <property type="protein sequence ID" value="PTQ53412.1"/>
    <property type="molecule type" value="Genomic_DNA"/>
</dbReference>
<evidence type="ECO:0000313" key="3">
    <source>
        <dbReference type="Proteomes" id="UP000244016"/>
    </source>
</evidence>
<dbReference type="Proteomes" id="UP000244016">
    <property type="component" value="Unassembled WGS sequence"/>
</dbReference>
<gene>
    <name evidence="2" type="ORF">BLITH_0492</name>
</gene>
<name>A0A2T5GB71_9BACL</name>
<protein>
    <submittedName>
        <fullName evidence="2">Uncharacterized protein</fullName>
    </submittedName>
</protein>